<gene>
    <name evidence="1" type="ORF">HMPREF2531_05227</name>
</gene>
<accession>A0A139KND1</accession>
<dbReference type="PATRIC" id="fig|329854.7.peg.5297"/>
<reference evidence="1 2" key="1">
    <citation type="submission" date="2016-02" db="EMBL/GenBank/DDBJ databases">
        <authorList>
            <person name="Wen L."/>
            <person name="He K."/>
            <person name="Yang H."/>
        </authorList>
    </citation>
    <scope>NUCLEOTIDE SEQUENCE [LARGE SCALE GENOMIC DNA]</scope>
    <source>
        <strain evidence="1 2">KLE1704</strain>
    </source>
</reference>
<evidence type="ECO:0000313" key="2">
    <source>
        <dbReference type="Proteomes" id="UP000070319"/>
    </source>
</evidence>
<proteinExistence type="predicted"/>
<name>A0A139KND1_9BACE</name>
<comment type="caution">
    <text evidence="1">The sequence shown here is derived from an EMBL/GenBank/DDBJ whole genome shotgun (WGS) entry which is preliminary data.</text>
</comment>
<dbReference type="EMBL" id="LTDF01000177">
    <property type="protein sequence ID" value="KXT40680.1"/>
    <property type="molecule type" value="Genomic_DNA"/>
</dbReference>
<sequence length="45" mass="5215">MKQAVPSNETDSFTPRNKSFGKGFQFLSRISLYLCNIRINQSINY</sequence>
<dbReference type="AlphaFoldDB" id="A0A139KND1"/>
<protein>
    <submittedName>
        <fullName evidence="1">Uncharacterized protein</fullName>
    </submittedName>
</protein>
<organism evidence="1">
    <name type="scientific">Bacteroides intestinalis</name>
    <dbReference type="NCBI Taxonomy" id="329854"/>
    <lineage>
        <taxon>Bacteria</taxon>
        <taxon>Pseudomonadati</taxon>
        <taxon>Bacteroidota</taxon>
        <taxon>Bacteroidia</taxon>
        <taxon>Bacteroidales</taxon>
        <taxon>Bacteroidaceae</taxon>
        <taxon>Bacteroides</taxon>
    </lineage>
</organism>
<dbReference type="Proteomes" id="UP000070319">
    <property type="component" value="Unassembled WGS sequence"/>
</dbReference>
<evidence type="ECO:0000313" key="1">
    <source>
        <dbReference type="EMBL" id="KXT40680.1"/>
    </source>
</evidence>